<keyword evidence="10" id="KW-0585">Phenylalanine catabolism</keyword>
<dbReference type="Proteomes" id="UP001385809">
    <property type="component" value="Unassembled WGS sequence"/>
</dbReference>
<dbReference type="PANTHER" id="PTHR43069">
    <property type="entry name" value="FUMARYLACETOACETASE"/>
    <property type="match status" value="1"/>
</dbReference>
<sequence>MTWLDLPDDTLFGLDNLPYGLFSTPTDSRRRVGVAVGDQVLDLAAALAAVGSTHAEVVDSGSLDGLLAAGRPAWDAVRAELADLLTDPARAESIRPLLLPRSGVHLHLPFTVGDYVDFYASEHHATNLGRLFRPDSEPLMPNWKHLPVGYHGRGGTVVVSGTPVVRPCGQRKAPDEAAPTYGPSRRLDIEAELGFVVGTGSLQGTRIGVDDLADHVFGAVIVNDWSARDLQAWEYVPLGPHLGKSFATSISPWVVPLAALEAARVPLPGQDPEPLEYLRGREDWGLDVELVVAWNGEEVSRPPYREMYWSPAQMLAHLTVNGASTRSGDLYASGTVSGPRREQRGAFIELTWGGAEPVTVQGEQRTFLADGDEVVISATAPGVGGGRIGFGEVAGTVVPAAP</sequence>
<keyword evidence="7" id="KW-0106">Calcium</keyword>
<dbReference type="InterPro" id="IPR036663">
    <property type="entry name" value="Fumarylacetoacetase_C_sf"/>
</dbReference>
<name>A0ABU8MH61_9PSEU</name>
<dbReference type="InterPro" id="IPR011234">
    <property type="entry name" value="Fumarylacetoacetase-like_C"/>
</dbReference>
<dbReference type="Gene3D" id="2.30.30.230">
    <property type="entry name" value="Fumarylacetoacetase, N-terminal domain"/>
    <property type="match status" value="1"/>
</dbReference>
<keyword evidence="14" id="KW-1185">Reference proteome</keyword>
<dbReference type="PANTHER" id="PTHR43069:SF2">
    <property type="entry name" value="FUMARYLACETOACETASE"/>
    <property type="match status" value="1"/>
</dbReference>
<evidence type="ECO:0000256" key="3">
    <source>
        <dbReference type="ARBA" id="ARBA00004782"/>
    </source>
</evidence>
<keyword evidence="9" id="KW-0828">Tyrosine catabolism</keyword>
<dbReference type="EC" id="3.7.1.2" evidence="4"/>
<evidence type="ECO:0000256" key="4">
    <source>
        <dbReference type="ARBA" id="ARBA00012094"/>
    </source>
</evidence>
<evidence type="ECO:0000256" key="8">
    <source>
        <dbReference type="ARBA" id="ARBA00022842"/>
    </source>
</evidence>
<gene>
    <name evidence="13" type="primary">fahA</name>
    <name evidence="13" type="ORF">WCD74_02555</name>
</gene>
<evidence type="ECO:0000313" key="13">
    <source>
        <dbReference type="EMBL" id="MEJ2866629.1"/>
    </source>
</evidence>
<feature type="domain" description="Fumarylacetoacetase-like C-terminal" evidence="11">
    <location>
        <begin position="116"/>
        <end position="397"/>
    </location>
</feature>
<reference evidence="13 14" key="1">
    <citation type="submission" date="2024-03" db="EMBL/GenBank/DDBJ databases">
        <title>Actinomycetospora sp. OC33-EN08, a novel actinomycete isolated from wild orchid (Aerides multiflora).</title>
        <authorList>
            <person name="Suriyachadkun C."/>
        </authorList>
    </citation>
    <scope>NUCLEOTIDE SEQUENCE [LARGE SCALE GENOMIC DNA]</scope>
    <source>
        <strain evidence="13 14">OC33-EN08</strain>
    </source>
</reference>
<dbReference type="InterPro" id="IPR036462">
    <property type="entry name" value="Fumarylacetoacetase_N_sf"/>
</dbReference>
<dbReference type="InterPro" id="IPR015377">
    <property type="entry name" value="Fumarylacetoacetase_N"/>
</dbReference>
<protein>
    <recommendedName>
        <fullName evidence="4">fumarylacetoacetase</fullName>
        <ecNumber evidence="4">3.7.1.2</ecNumber>
    </recommendedName>
</protein>
<dbReference type="Pfam" id="PF09298">
    <property type="entry name" value="FAA_hydrolase_N"/>
    <property type="match status" value="1"/>
</dbReference>
<keyword evidence="6 13" id="KW-0378">Hydrolase</keyword>
<proteinExistence type="predicted"/>
<dbReference type="EMBL" id="JBBEGN010000001">
    <property type="protein sequence ID" value="MEJ2866629.1"/>
    <property type="molecule type" value="Genomic_DNA"/>
</dbReference>
<dbReference type="SUPFAM" id="SSF63433">
    <property type="entry name" value="Fumarylacetoacetate hydrolase, FAH, N-terminal domain"/>
    <property type="match status" value="1"/>
</dbReference>
<evidence type="ECO:0000256" key="5">
    <source>
        <dbReference type="ARBA" id="ARBA00022723"/>
    </source>
</evidence>
<organism evidence="13 14">
    <name type="scientific">Actinomycetospora aurantiaca</name>
    <dbReference type="NCBI Taxonomy" id="3129233"/>
    <lineage>
        <taxon>Bacteria</taxon>
        <taxon>Bacillati</taxon>
        <taxon>Actinomycetota</taxon>
        <taxon>Actinomycetes</taxon>
        <taxon>Pseudonocardiales</taxon>
        <taxon>Pseudonocardiaceae</taxon>
        <taxon>Actinomycetospora</taxon>
    </lineage>
</organism>
<dbReference type="RefSeq" id="WP_337693247.1">
    <property type="nucleotide sequence ID" value="NZ_JBBEGN010000001.1"/>
</dbReference>
<comment type="caution">
    <text evidence="13">The sequence shown here is derived from an EMBL/GenBank/DDBJ whole genome shotgun (WGS) entry which is preliminary data.</text>
</comment>
<evidence type="ECO:0000256" key="9">
    <source>
        <dbReference type="ARBA" id="ARBA00022878"/>
    </source>
</evidence>
<evidence type="ECO:0000256" key="1">
    <source>
        <dbReference type="ARBA" id="ARBA00001913"/>
    </source>
</evidence>
<evidence type="ECO:0000256" key="6">
    <source>
        <dbReference type="ARBA" id="ARBA00022801"/>
    </source>
</evidence>
<comment type="pathway">
    <text evidence="3">Amino-acid degradation; L-phenylalanine degradation; acetoacetate and fumarate from L-phenylalanine: step 6/6.</text>
</comment>
<dbReference type="Gene3D" id="3.90.850.10">
    <property type="entry name" value="Fumarylacetoacetase-like, C-terminal domain"/>
    <property type="match status" value="1"/>
</dbReference>
<feature type="domain" description="Fumarylacetoacetase N-terminal" evidence="12">
    <location>
        <begin position="16"/>
        <end position="109"/>
    </location>
</feature>
<accession>A0ABU8MH61</accession>
<evidence type="ECO:0000259" key="12">
    <source>
        <dbReference type="Pfam" id="PF09298"/>
    </source>
</evidence>
<dbReference type="InterPro" id="IPR005959">
    <property type="entry name" value="Fumarylacetoacetase"/>
</dbReference>
<evidence type="ECO:0000256" key="2">
    <source>
        <dbReference type="ARBA" id="ARBA00001946"/>
    </source>
</evidence>
<evidence type="ECO:0000256" key="10">
    <source>
        <dbReference type="ARBA" id="ARBA00023232"/>
    </source>
</evidence>
<dbReference type="NCBIfam" id="TIGR01266">
    <property type="entry name" value="fum_ac_acetase"/>
    <property type="match status" value="1"/>
</dbReference>
<keyword evidence="8" id="KW-0460">Magnesium</keyword>
<evidence type="ECO:0000256" key="7">
    <source>
        <dbReference type="ARBA" id="ARBA00022837"/>
    </source>
</evidence>
<comment type="cofactor">
    <cofactor evidence="1">
        <name>Ca(2+)</name>
        <dbReference type="ChEBI" id="CHEBI:29108"/>
    </cofactor>
</comment>
<evidence type="ECO:0000259" key="11">
    <source>
        <dbReference type="Pfam" id="PF01557"/>
    </source>
</evidence>
<dbReference type="SUPFAM" id="SSF56529">
    <property type="entry name" value="FAH"/>
    <property type="match status" value="1"/>
</dbReference>
<dbReference type="Pfam" id="PF01557">
    <property type="entry name" value="FAA_hydrolase"/>
    <property type="match status" value="1"/>
</dbReference>
<comment type="cofactor">
    <cofactor evidence="2">
        <name>Mg(2+)</name>
        <dbReference type="ChEBI" id="CHEBI:18420"/>
    </cofactor>
</comment>
<keyword evidence="5" id="KW-0479">Metal-binding</keyword>
<dbReference type="GO" id="GO:0004334">
    <property type="term" value="F:fumarylacetoacetase activity"/>
    <property type="evidence" value="ECO:0007669"/>
    <property type="project" value="UniProtKB-EC"/>
</dbReference>
<evidence type="ECO:0000313" key="14">
    <source>
        <dbReference type="Proteomes" id="UP001385809"/>
    </source>
</evidence>